<keyword evidence="2" id="KW-1185">Reference proteome</keyword>
<comment type="caution">
    <text evidence="1">The sequence shown here is derived from an EMBL/GenBank/DDBJ whole genome shotgun (WGS) entry which is preliminary data.</text>
</comment>
<evidence type="ECO:0000313" key="1">
    <source>
        <dbReference type="EMBL" id="KAH6929070.1"/>
    </source>
</evidence>
<organism evidence="1 2">
    <name type="scientific">Hyalomma asiaticum</name>
    <name type="common">Tick</name>
    <dbReference type="NCBI Taxonomy" id="266040"/>
    <lineage>
        <taxon>Eukaryota</taxon>
        <taxon>Metazoa</taxon>
        <taxon>Ecdysozoa</taxon>
        <taxon>Arthropoda</taxon>
        <taxon>Chelicerata</taxon>
        <taxon>Arachnida</taxon>
        <taxon>Acari</taxon>
        <taxon>Parasitiformes</taxon>
        <taxon>Ixodida</taxon>
        <taxon>Ixodoidea</taxon>
        <taxon>Ixodidae</taxon>
        <taxon>Hyalomminae</taxon>
        <taxon>Hyalomma</taxon>
    </lineage>
</organism>
<dbReference type="Proteomes" id="UP000821845">
    <property type="component" value="Chromosome 6"/>
</dbReference>
<proteinExistence type="predicted"/>
<reference evidence="1" key="1">
    <citation type="submission" date="2020-05" db="EMBL/GenBank/DDBJ databases">
        <title>Large-scale comparative analyses of tick genomes elucidate their genetic diversity and vector capacities.</title>
        <authorList>
            <person name="Jia N."/>
            <person name="Wang J."/>
            <person name="Shi W."/>
            <person name="Du L."/>
            <person name="Sun Y."/>
            <person name="Zhan W."/>
            <person name="Jiang J."/>
            <person name="Wang Q."/>
            <person name="Zhang B."/>
            <person name="Ji P."/>
            <person name="Sakyi L.B."/>
            <person name="Cui X."/>
            <person name="Yuan T."/>
            <person name="Jiang B."/>
            <person name="Yang W."/>
            <person name="Lam T.T.-Y."/>
            <person name="Chang Q."/>
            <person name="Ding S."/>
            <person name="Wang X."/>
            <person name="Zhu J."/>
            <person name="Ruan X."/>
            <person name="Zhao L."/>
            <person name="Wei J."/>
            <person name="Que T."/>
            <person name="Du C."/>
            <person name="Cheng J."/>
            <person name="Dai P."/>
            <person name="Han X."/>
            <person name="Huang E."/>
            <person name="Gao Y."/>
            <person name="Liu J."/>
            <person name="Shao H."/>
            <person name="Ye R."/>
            <person name="Li L."/>
            <person name="Wei W."/>
            <person name="Wang X."/>
            <person name="Wang C."/>
            <person name="Yang T."/>
            <person name="Huo Q."/>
            <person name="Li W."/>
            <person name="Guo W."/>
            <person name="Chen H."/>
            <person name="Zhou L."/>
            <person name="Ni X."/>
            <person name="Tian J."/>
            <person name="Zhou Y."/>
            <person name="Sheng Y."/>
            <person name="Liu T."/>
            <person name="Pan Y."/>
            <person name="Xia L."/>
            <person name="Li J."/>
            <person name="Zhao F."/>
            <person name="Cao W."/>
        </authorList>
    </citation>
    <scope>NUCLEOTIDE SEQUENCE</scope>
    <source>
        <strain evidence="1">Hyas-2018</strain>
    </source>
</reference>
<name>A0ACB7S370_HYAAI</name>
<gene>
    <name evidence="1" type="ORF">HPB50_022545</name>
</gene>
<sequence>MSGQQRRRREDEPFNDLAQAHSLLERGLAMRAPLGPSLPLQTAALPRCKPFCSAHCRTWLAPPTGSPEHQESTNKAAGRSAGPSKPAFVNSCSAEEQRQRPPAVKTSLLHRRRP</sequence>
<dbReference type="EMBL" id="CM023486">
    <property type="protein sequence ID" value="KAH6929070.1"/>
    <property type="molecule type" value="Genomic_DNA"/>
</dbReference>
<accession>A0ACB7S370</accession>
<protein>
    <submittedName>
        <fullName evidence="1">Uncharacterized protein</fullName>
    </submittedName>
</protein>
<evidence type="ECO:0000313" key="2">
    <source>
        <dbReference type="Proteomes" id="UP000821845"/>
    </source>
</evidence>